<accession>A0A3M8C8G3</accession>
<dbReference type="InterPro" id="IPR001638">
    <property type="entry name" value="Solute-binding_3/MltF_N"/>
</dbReference>
<proteinExistence type="predicted"/>
<feature type="signal peptide" evidence="1">
    <location>
        <begin position="1"/>
        <end position="21"/>
    </location>
</feature>
<dbReference type="InterPro" id="IPR011852">
    <property type="entry name" value="TRAP_TAXI"/>
</dbReference>
<name>A0A3M8C8G3_9BACL</name>
<dbReference type="RefSeq" id="WP_122915279.1">
    <property type="nucleotide sequence ID" value="NZ_RHHT01000064.1"/>
</dbReference>
<feature type="domain" description="Solute-binding protein family 3/N-terminal" evidence="2">
    <location>
        <begin position="50"/>
        <end position="264"/>
    </location>
</feature>
<comment type="caution">
    <text evidence="3">The sequence shown here is derived from an EMBL/GenBank/DDBJ whole genome shotgun (WGS) entry which is preliminary data.</text>
</comment>
<dbReference type="EMBL" id="RHHT01000064">
    <property type="protein sequence ID" value="RNB71667.1"/>
    <property type="molecule type" value="Genomic_DNA"/>
</dbReference>
<dbReference type="SUPFAM" id="SSF53850">
    <property type="entry name" value="Periplasmic binding protein-like II"/>
    <property type="match status" value="1"/>
</dbReference>
<dbReference type="NCBIfam" id="TIGR02122">
    <property type="entry name" value="TRAP_TAXI"/>
    <property type="match status" value="1"/>
</dbReference>
<dbReference type="AlphaFoldDB" id="A0A3M8C8G3"/>
<evidence type="ECO:0000313" key="3">
    <source>
        <dbReference type="EMBL" id="RNB71667.1"/>
    </source>
</evidence>
<dbReference type="Proteomes" id="UP000281915">
    <property type="component" value="Unassembled WGS sequence"/>
</dbReference>
<protein>
    <submittedName>
        <fullName evidence="3">TAXI family TRAP transporter solute-binding subunit</fullName>
    </submittedName>
</protein>
<dbReference type="CDD" id="cd13567">
    <property type="entry name" value="PBP2_TtGluBP"/>
    <property type="match status" value="1"/>
</dbReference>
<dbReference type="PANTHER" id="PTHR42941">
    <property type="entry name" value="SLL1037 PROTEIN"/>
    <property type="match status" value="1"/>
</dbReference>
<reference evidence="3 4" key="1">
    <citation type="submission" date="2018-10" db="EMBL/GenBank/DDBJ databases">
        <title>Phylogenomics of Brevibacillus.</title>
        <authorList>
            <person name="Dunlap C."/>
        </authorList>
    </citation>
    <scope>NUCLEOTIDE SEQUENCE [LARGE SCALE GENOMIC DNA]</scope>
    <source>
        <strain evidence="3 4">JCM 15085</strain>
    </source>
</reference>
<dbReference type="PROSITE" id="PS51257">
    <property type="entry name" value="PROKAR_LIPOPROTEIN"/>
    <property type="match status" value="1"/>
</dbReference>
<dbReference type="Pfam" id="PF16868">
    <property type="entry name" value="NMT1_3"/>
    <property type="match status" value="1"/>
</dbReference>
<evidence type="ECO:0000256" key="1">
    <source>
        <dbReference type="SAM" id="SignalP"/>
    </source>
</evidence>
<sequence>MFQKKVIAILSSALLALTVTACGGQSSAPAQGDANAGGAAAPSGGAEQKFLTIATGGSSGPYYTIGGAMAKVYKDKLGYNASVQSTGASVENINLIKSKKADLAFVMSDVTTFAYQGEENFKESGAIKELRAMAGLYLNYVQIVTLKDRNIKSVHDLKGKRVGVGAPNSGVEVNARMVLAGHGITYDDIKADYLSYAEAIEQLKNNTIDAAFVTSGLPNASVIDLVTTKDVEIVPIKKEDVEKMAEKFPFFVSAEIPSGVYKNDEAVQTAAIRNILLLSADLSEEQAYNLTKTFFEELPALQAAHSAAKEIDVKEAGKDLVVPLHPGAEKYYKEVGALN</sequence>
<feature type="chain" id="PRO_5039653342" evidence="1">
    <location>
        <begin position="22"/>
        <end position="339"/>
    </location>
</feature>
<gene>
    <name evidence="3" type="ORF">EDM58_22175</name>
</gene>
<keyword evidence="1" id="KW-0732">Signal</keyword>
<evidence type="ECO:0000313" key="4">
    <source>
        <dbReference type="Proteomes" id="UP000281915"/>
    </source>
</evidence>
<dbReference type="Gene3D" id="3.40.190.10">
    <property type="entry name" value="Periplasmic binding protein-like II"/>
    <property type="match status" value="2"/>
</dbReference>
<dbReference type="PANTHER" id="PTHR42941:SF1">
    <property type="entry name" value="SLL1037 PROTEIN"/>
    <property type="match status" value="1"/>
</dbReference>
<evidence type="ECO:0000259" key="2">
    <source>
        <dbReference type="SMART" id="SM00062"/>
    </source>
</evidence>
<dbReference type="SMART" id="SM00062">
    <property type="entry name" value="PBPb"/>
    <property type="match status" value="1"/>
</dbReference>
<organism evidence="3 4">
    <name type="scientific">Brevibacillus panacihumi</name>
    <dbReference type="NCBI Taxonomy" id="497735"/>
    <lineage>
        <taxon>Bacteria</taxon>
        <taxon>Bacillati</taxon>
        <taxon>Bacillota</taxon>
        <taxon>Bacilli</taxon>
        <taxon>Bacillales</taxon>
        <taxon>Paenibacillaceae</taxon>
        <taxon>Brevibacillus</taxon>
    </lineage>
</organism>